<evidence type="ECO:0000259" key="4">
    <source>
        <dbReference type="PROSITE" id="PS51109"/>
    </source>
</evidence>
<sequence>MAKSNRSKWQMGEQKQRFAIRKFSQGVFSVLVGTMFVFGTPAVIQGDEIAGTHIGTKKKEQYQIKFQHVTENSLTSEQRAKVIYDNPPKTKVGSDQVYYLVYRPVATQNLPQTGELEMPWELGLFGATALIMGLGVLPKRARKYRFLTAIIVASTVVGVGSSVASASPNFAELSSYDRACLVAEDENSPEISTQHAGYQYIGYILVSDIKHPGESVPTTRPVTEKVVPNSDKTPNTGSAAIEVTKPEIQEGSIPTVVEETKVEPVEYETQYVDDPELLEGTTNVRTPGQAGERTIVYEVTRDAEGKELNRVEKSNMITKAPVTEVIARGTKVEVPEEPKVTVSEEMKTEPVGYETQYVDDPELLEGTTSVQTAGQAGKRTIVYEVTRDAEGKELNRVEKSNTITKAPVTEVIARGTKVEVPEEPKVTVSEEMKTEPVGYETQYVDDPELLEGTTSVRTAGQAGERTIVYEVTRDATGKELSRVEKSNTITKAPVTEVVVRGTKPKTTVTEEVVLEEIPYTSEIQNDPELLKGTTSVRTAGQTGERTIVYEVTCDAEGKELSRVEKSNTITKAPVTEVIARGTKPKTTVTEEVVLEEIPYTSELQNDPELLEGTTSVRTAGQAGERTIVYEVTRDAEGKELSRVEKSNTITKAPVTEVVVRGTKPKTTVTEEVVLEEIPYTSEFQNDPELLEGTTSVRTAGQAGERTIVYEVTRDAEGKELSRVEKSNTITKAPVTEAVVRGTKPKTTVTEEVVLEEIPYTSELQNDPELFIGTTVVKTAGQAGERTIIYEVTRDAEGKELARVEKSSKITKAPVNEVVAQGTKLYAKPLVELTSADEAVDNKTATVSYTVTDPDKKLRAIKVSLYKDNEKVTEKLVDLATLTTTFADLAYNTNYRLETEYTYDIGQGDQTENLKPITVELTPKKVELKNFNNIGLYQLGANGGLELVSSLAELPTDPNKYVAKIVSAQQKDWYLPIASFEEVELGGKTKYQATIATPELVTYQADKRDFSAGHTFLIDKTEVSNEYTNFAELLKAIKADPTGDFILAADLDALGLADTDASYITETFSGTLRSKADNAYTIYNLNKPLFNVVKGATIDNITF</sequence>
<evidence type="ECO:0000313" key="5">
    <source>
        <dbReference type="EMBL" id="KDA46568.1"/>
    </source>
</evidence>
<feature type="region of interest" description="Disordered" evidence="2">
    <location>
        <begin position="218"/>
        <end position="238"/>
    </location>
</feature>
<protein>
    <submittedName>
        <fullName evidence="5">Gram-positive signal peptide, YSIRK family</fullName>
    </submittedName>
</protein>
<keyword evidence="1" id="KW-0732">Signal</keyword>
<dbReference type="Pfam" id="PF05342">
    <property type="entry name" value="Peptidase_M26_N"/>
    <property type="match status" value="1"/>
</dbReference>
<feature type="domain" description="G5" evidence="4">
    <location>
        <begin position="423"/>
        <end position="504"/>
    </location>
</feature>
<keyword evidence="3" id="KW-0812">Transmembrane</keyword>
<feature type="domain" description="G5" evidence="4">
    <location>
        <begin position="250"/>
        <end position="332"/>
    </location>
</feature>
<evidence type="ECO:0000313" key="6">
    <source>
        <dbReference type="Proteomes" id="UP000027129"/>
    </source>
</evidence>
<feature type="transmembrane region" description="Helical" evidence="3">
    <location>
        <begin position="144"/>
        <end position="164"/>
    </location>
</feature>
<feature type="transmembrane region" description="Helical" evidence="3">
    <location>
        <begin position="118"/>
        <end position="137"/>
    </location>
</feature>
<keyword evidence="6" id="KW-1185">Reference proteome</keyword>
<proteinExistence type="predicted"/>
<dbReference type="InterPro" id="IPR011098">
    <property type="entry name" value="G5_dom"/>
</dbReference>
<comment type="caution">
    <text evidence="5">The sequence shown here is derived from an EMBL/GenBank/DDBJ whole genome shotgun (WGS) entry which is preliminary data.</text>
</comment>
<dbReference type="NCBIfam" id="TIGR01168">
    <property type="entry name" value="YSIRK_signal"/>
    <property type="match status" value="1"/>
</dbReference>
<dbReference type="Pfam" id="PF07501">
    <property type="entry name" value="G5"/>
    <property type="match status" value="7"/>
</dbReference>
<keyword evidence="3" id="KW-1133">Transmembrane helix</keyword>
<accession>A0ABR4RR53</accession>
<evidence type="ECO:0000256" key="1">
    <source>
        <dbReference type="ARBA" id="ARBA00022729"/>
    </source>
</evidence>
<reference evidence="5 6" key="1">
    <citation type="submission" date="2014-04" db="EMBL/GenBank/DDBJ databases">
        <title>Draft Genome Sequence of Lactobacillus animalis 381-IL-28.</title>
        <authorList>
            <person name="Sturino J.M."/>
            <person name="Rajendran M."/>
            <person name="Altermann E."/>
        </authorList>
    </citation>
    <scope>NUCLEOTIDE SEQUENCE [LARGE SCALE GENOMIC DNA]</scope>
    <source>
        <strain evidence="5 6">381-IL-28</strain>
    </source>
</reference>
<evidence type="ECO:0000256" key="2">
    <source>
        <dbReference type="SAM" id="MobiDB-lite"/>
    </source>
</evidence>
<dbReference type="Gene3D" id="2.20.230.10">
    <property type="entry name" value="Resuscitation-promoting factor rpfb"/>
    <property type="match status" value="7"/>
</dbReference>
<dbReference type="InterPro" id="IPR005877">
    <property type="entry name" value="YSIRK_signal_dom"/>
</dbReference>
<dbReference type="PROSITE" id="PS51109">
    <property type="entry name" value="G5"/>
    <property type="match status" value="7"/>
</dbReference>
<dbReference type="Pfam" id="PF04650">
    <property type="entry name" value="YSIRK_signal"/>
    <property type="match status" value="1"/>
</dbReference>
<feature type="domain" description="G5" evidence="4">
    <location>
        <begin position="337"/>
        <end position="418"/>
    </location>
</feature>
<dbReference type="InterPro" id="IPR008006">
    <property type="entry name" value="Peptidase_M26_N_dom"/>
</dbReference>
<feature type="domain" description="G5" evidence="4">
    <location>
        <begin position="503"/>
        <end position="584"/>
    </location>
</feature>
<organism evidence="5 6">
    <name type="scientific">Ligilactobacillus animalis</name>
    <dbReference type="NCBI Taxonomy" id="1605"/>
    <lineage>
        <taxon>Bacteria</taxon>
        <taxon>Bacillati</taxon>
        <taxon>Bacillota</taxon>
        <taxon>Bacilli</taxon>
        <taxon>Lactobacillales</taxon>
        <taxon>Lactobacillaceae</taxon>
        <taxon>Ligilactobacillus</taxon>
    </lineage>
</organism>
<name>A0ABR4RR53_9LACO</name>
<gene>
    <name evidence="5" type="ORF">Lani381_0588</name>
</gene>
<dbReference type="EMBL" id="JMHU01000004">
    <property type="protein sequence ID" value="KDA46568.1"/>
    <property type="molecule type" value="Genomic_DNA"/>
</dbReference>
<dbReference type="Proteomes" id="UP000027129">
    <property type="component" value="Unassembled WGS sequence"/>
</dbReference>
<dbReference type="SMART" id="SM01208">
    <property type="entry name" value="G5"/>
    <property type="match status" value="7"/>
</dbReference>
<feature type="domain" description="G5" evidence="4">
    <location>
        <begin position="663"/>
        <end position="744"/>
    </location>
</feature>
<dbReference type="RefSeq" id="WP_035447580.1">
    <property type="nucleotide sequence ID" value="NZ_CP195054.1"/>
</dbReference>
<feature type="domain" description="G5" evidence="4">
    <location>
        <begin position="743"/>
        <end position="824"/>
    </location>
</feature>
<feature type="domain" description="G5" evidence="4">
    <location>
        <begin position="583"/>
        <end position="664"/>
    </location>
</feature>
<evidence type="ECO:0000256" key="3">
    <source>
        <dbReference type="SAM" id="Phobius"/>
    </source>
</evidence>
<keyword evidence="3" id="KW-0472">Membrane</keyword>